<dbReference type="InterPro" id="IPR049012">
    <property type="entry name" value="Mutator_transp_dom"/>
</dbReference>
<evidence type="ECO:0000313" key="3">
    <source>
        <dbReference type="Proteomes" id="UP000887159"/>
    </source>
</evidence>
<gene>
    <name evidence="2" type="primary">AVEN_253386_1</name>
    <name evidence="2" type="ORF">TNCV_3518491</name>
</gene>
<sequence>MPRTKKKNKSSKLTIQKRWCTETKTENNMDISEHNSNVAQLSSGDSIFKSEKVSMQEKSVLEQENISDIYDGPSYIIADENALCDIFNKLDQNGSNTVTDIAVSFDGTWLTRGHTSQISVGCVVDTLIGDVIDYEIMSKYCPTCISTKNEIVETTAEYDVWYSGHKNACHMNHIGTSGAMEMKAAAKIWSGSFGMWFLLHNIVI</sequence>
<dbReference type="Proteomes" id="UP000887159">
    <property type="component" value="Unassembled WGS sequence"/>
</dbReference>
<dbReference type="EMBL" id="BMAU01021345">
    <property type="protein sequence ID" value="GFY17494.1"/>
    <property type="molecule type" value="Genomic_DNA"/>
</dbReference>
<accession>A0A8X6VLF7</accession>
<feature type="domain" description="Mutator-like transposase" evidence="1">
    <location>
        <begin position="89"/>
        <end position="192"/>
    </location>
</feature>
<dbReference type="Pfam" id="PF20700">
    <property type="entry name" value="Mutator"/>
    <property type="match status" value="1"/>
</dbReference>
<organism evidence="2 3">
    <name type="scientific">Trichonephila clavipes</name>
    <name type="common">Golden silk orbweaver</name>
    <name type="synonym">Nephila clavipes</name>
    <dbReference type="NCBI Taxonomy" id="2585209"/>
    <lineage>
        <taxon>Eukaryota</taxon>
        <taxon>Metazoa</taxon>
        <taxon>Ecdysozoa</taxon>
        <taxon>Arthropoda</taxon>
        <taxon>Chelicerata</taxon>
        <taxon>Arachnida</taxon>
        <taxon>Araneae</taxon>
        <taxon>Araneomorphae</taxon>
        <taxon>Entelegynae</taxon>
        <taxon>Araneoidea</taxon>
        <taxon>Nephilidae</taxon>
        <taxon>Trichonephila</taxon>
    </lineage>
</organism>
<name>A0A8X6VLF7_TRICX</name>
<comment type="caution">
    <text evidence="2">The sequence shown here is derived from an EMBL/GenBank/DDBJ whole genome shotgun (WGS) entry which is preliminary data.</text>
</comment>
<evidence type="ECO:0000259" key="1">
    <source>
        <dbReference type="Pfam" id="PF20700"/>
    </source>
</evidence>
<dbReference type="AlphaFoldDB" id="A0A8X6VLF7"/>
<protein>
    <recommendedName>
        <fullName evidence="1">Mutator-like transposase domain-containing protein</fullName>
    </recommendedName>
</protein>
<reference evidence="2" key="1">
    <citation type="submission" date="2020-08" db="EMBL/GenBank/DDBJ databases">
        <title>Multicomponent nature underlies the extraordinary mechanical properties of spider dragline silk.</title>
        <authorList>
            <person name="Kono N."/>
            <person name="Nakamura H."/>
            <person name="Mori M."/>
            <person name="Yoshida Y."/>
            <person name="Ohtoshi R."/>
            <person name="Malay A.D."/>
            <person name="Moran D.A.P."/>
            <person name="Tomita M."/>
            <person name="Numata K."/>
            <person name="Arakawa K."/>
        </authorList>
    </citation>
    <scope>NUCLEOTIDE SEQUENCE</scope>
</reference>
<proteinExistence type="predicted"/>
<keyword evidence="3" id="KW-1185">Reference proteome</keyword>
<evidence type="ECO:0000313" key="2">
    <source>
        <dbReference type="EMBL" id="GFY17494.1"/>
    </source>
</evidence>